<dbReference type="InterPro" id="IPR029058">
    <property type="entry name" value="AB_hydrolase_fold"/>
</dbReference>
<accession>A0A0D0BZU3</accession>
<keyword evidence="3" id="KW-1185">Reference proteome</keyword>
<reference evidence="2 3" key="1">
    <citation type="submission" date="2014-04" db="EMBL/GenBank/DDBJ databases">
        <title>Evolutionary Origins and Diversification of the Mycorrhizal Mutualists.</title>
        <authorList>
            <consortium name="DOE Joint Genome Institute"/>
            <consortium name="Mycorrhizal Genomics Consortium"/>
            <person name="Kohler A."/>
            <person name="Kuo A."/>
            <person name="Nagy L.G."/>
            <person name="Floudas D."/>
            <person name="Copeland A."/>
            <person name="Barry K.W."/>
            <person name="Cichocki N."/>
            <person name="Veneault-Fourrey C."/>
            <person name="LaButti K."/>
            <person name="Lindquist E.A."/>
            <person name="Lipzen A."/>
            <person name="Lundell T."/>
            <person name="Morin E."/>
            <person name="Murat C."/>
            <person name="Riley R."/>
            <person name="Ohm R."/>
            <person name="Sun H."/>
            <person name="Tunlid A."/>
            <person name="Henrissat B."/>
            <person name="Grigoriev I.V."/>
            <person name="Hibbett D.S."/>
            <person name="Martin F."/>
        </authorList>
    </citation>
    <scope>NUCLEOTIDE SEQUENCE [LARGE SCALE GENOMIC DNA]</scope>
    <source>
        <strain evidence="2 3">FD-317 M1</strain>
    </source>
</reference>
<dbReference type="HOGENOM" id="CLU_027502_2_0_1"/>
<keyword evidence="1" id="KW-0472">Membrane</keyword>
<dbReference type="PANTHER" id="PTHR37471">
    <property type="entry name" value="UNNAMED PRODUCT"/>
    <property type="match status" value="1"/>
</dbReference>
<feature type="transmembrane region" description="Helical" evidence="1">
    <location>
        <begin position="177"/>
        <end position="195"/>
    </location>
</feature>
<keyword evidence="1" id="KW-0812">Transmembrane</keyword>
<evidence type="ECO:0000256" key="1">
    <source>
        <dbReference type="SAM" id="Phobius"/>
    </source>
</evidence>
<name>A0A0D0BZU3_9AGAR</name>
<dbReference type="SUPFAM" id="SSF53474">
    <property type="entry name" value="alpha/beta-Hydrolases"/>
    <property type="match status" value="1"/>
</dbReference>
<evidence type="ECO:0000313" key="3">
    <source>
        <dbReference type="Proteomes" id="UP000053593"/>
    </source>
</evidence>
<organism evidence="2 3">
    <name type="scientific">Collybiopsis luxurians FD-317 M1</name>
    <dbReference type="NCBI Taxonomy" id="944289"/>
    <lineage>
        <taxon>Eukaryota</taxon>
        <taxon>Fungi</taxon>
        <taxon>Dikarya</taxon>
        <taxon>Basidiomycota</taxon>
        <taxon>Agaricomycotina</taxon>
        <taxon>Agaricomycetes</taxon>
        <taxon>Agaricomycetidae</taxon>
        <taxon>Agaricales</taxon>
        <taxon>Marasmiineae</taxon>
        <taxon>Omphalotaceae</taxon>
        <taxon>Collybiopsis</taxon>
        <taxon>Collybiopsis luxurians</taxon>
    </lineage>
</organism>
<sequence length="500" mass="58091">MIGKSLPEYIFIRISIYLLRSVAPASFLYLCFCFYSKSYLVSRWILLLAALEVWFYVFVYRRRRPGLQKGVYNPPLLNRRQREALFTKCSQQLPDSNYPYGWFSSSILKRENVVDWILWALFCCSPKDAHDSWNEEIDNYVKEVERVTGIKLEDGRVALTTSLRLNLDPVRMSHRPLIWYWIVAIVDLITCTKLYTLGFSHYSPRIFTRVFPPRFLTIISKQSSTKHFSYWYRPHRSRNRDPMVFIHGIGIGLYPYLPFIQDLIKLDPDVGILLIELLPITMHITADPIPSRIEMLDTLYATMTSLGISRAVLASHSYGTVIAAHVIRDHRPIPKPLITSFLLFDPVSFLLHLPAVAFNFLYRTPHQANEWQLWYFASQDPDIAYALGRCFFWADNILWKDDLMLPLDTTSTRDVDSSSTNSITNTNSTVEQAARPRTRFAVVLAGDDQIVPASDVRRYLTGEDEVKDRWVNEDGSLQVLYYPGLDHATVFDTKERRRDD</sequence>
<feature type="transmembrane region" description="Helical" evidence="1">
    <location>
        <begin position="41"/>
        <end position="59"/>
    </location>
</feature>
<dbReference type="OrthoDB" id="6431331at2759"/>
<evidence type="ECO:0000313" key="2">
    <source>
        <dbReference type="EMBL" id="KIK61456.1"/>
    </source>
</evidence>
<protein>
    <recommendedName>
        <fullName evidence="4">AB hydrolase-1 domain-containing protein</fullName>
    </recommendedName>
</protein>
<dbReference type="Proteomes" id="UP000053593">
    <property type="component" value="Unassembled WGS sequence"/>
</dbReference>
<keyword evidence="1" id="KW-1133">Transmembrane helix</keyword>
<gene>
    <name evidence="2" type="ORF">GYMLUDRAFT_73408</name>
</gene>
<dbReference type="EMBL" id="KN834771">
    <property type="protein sequence ID" value="KIK61456.1"/>
    <property type="molecule type" value="Genomic_DNA"/>
</dbReference>
<feature type="transmembrane region" description="Helical" evidence="1">
    <location>
        <begin position="12"/>
        <end position="35"/>
    </location>
</feature>
<proteinExistence type="predicted"/>
<dbReference type="AlphaFoldDB" id="A0A0D0BZU3"/>
<evidence type="ECO:0008006" key="4">
    <source>
        <dbReference type="Google" id="ProtNLM"/>
    </source>
</evidence>
<dbReference type="PANTHER" id="PTHR37471:SF1">
    <property type="entry name" value="AB HYDROLASE-1 DOMAIN-CONTAINING PROTEIN"/>
    <property type="match status" value="1"/>
</dbReference>
<dbReference type="Gene3D" id="3.40.50.1820">
    <property type="entry name" value="alpha/beta hydrolase"/>
    <property type="match status" value="1"/>
</dbReference>